<sequence>MSGRNRAGASPMPTCQPSGFSRQPPRVLVVDTSPPWWSETGPILCEALDNFLTLASSLEGPSRLPLLSIYAANLQQECLLPFAQVKGNLARLRLCVDELRSLPGEGCVRSRGTVLRRAILNSLQQYKQYSSHHAHTGNGGGSSTSNVSLEVTVMSSQPGRALVRELEAGLRESDLGSLRRLLVVQMSTQQRMTGGEQGWSPDGPSPDDLNDSEGR</sequence>
<evidence type="ECO:0008006" key="4">
    <source>
        <dbReference type="Google" id="ProtNLM"/>
    </source>
</evidence>
<feature type="region of interest" description="Disordered" evidence="1">
    <location>
        <begin position="190"/>
        <end position="215"/>
    </location>
</feature>
<comment type="caution">
    <text evidence="2">The sequence shown here is derived from an EMBL/GenBank/DDBJ whole genome shotgun (WGS) entry which is preliminary data.</text>
</comment>
<keyword evidence="3" id="KW-1185">Reference proteome</keyword>
<evidence type="ECO:0000313" key="2">
    <source>
        <dbReference type="EMBL" id="KAL2079471.1"/>
    </source>
</evidence>
<dbReference type="EMBL" id="JBHFQA010000022">
    <property type="protein sequence ID" value="KAL2079471.1"/>
    <property type="molecule type" value="Genomic_DNA"/>
</dbReference>
<proteinExistence type="predicted"/>
<dbReference type="Proteomes" id="UP001591681">
    <property type="component" value="Unassembled WGS sequence"/>
</dbReference>
<organism evidence="2 3">
    <name type="scientific">Coilia grayii</name>
    <name type="common">Gray's grenadier anchovy</name>
    <dbReference type="NCBI Taxonomy" id="363190"/>
    <lineage>
        <taxon>Eukaryota</taxon>
        <taxon>Metazoa</taxon>
        <taxon>Chordata</taxon>
        <taxon>Craniata</taxon>
        <taxon>Vertebrata</taxon>
        <taxon>Euteleostomi</taxon>
        <taxon>Actinopterygii</taxon>
        <taxon>Neopterygii</taxon>
        <taxon>Teleostei</taxon>
        <taxon>Clupei</taxon>
        <taxon>Clupeiformes</taxon>
        <taxon>Clupeoidei</taxon>
        <taxon>Engraulidae</taxon>
        <taxon>Coilinae</taxon>
        <taxon>Coilia</taxon>
    </lineage>
</organism>
<name>A0ABD1IYP4_9TELE</name>
<dbReference type="AlphaFoldDB" id="A0ABD1IYP4"/>
<accession>A0ABD1IYP4</accession>
<evidence type="ECO:0000313" key="3">
    <source>
        <dbReference type="Proteomes" id="UP001591681"/>
    </source>
</evidence>
<gene>
    <name evidence="2" type="ORF">ACEWY4_025215</name>
</gene>
<dbReference type="InterPro" id="IPR033587">
    <property type="entry name" value="M1AP"/>
</dbReference>
<evidence type="ECO:0000256" key="1">
    <source>
        <dbReference type="SAM" id="MobiDB-lite"/>
    </source>
</evidence>
<reference evidence="2 3" key="1">
    <citation type="submission" date="2024-09" db="EMBL/GenBank/DDBJ databases">
        <title>A chromosome-level genome assembly of Gray's grenadier anchovy, Coilia grayii.</title>
        <authorList>
            <person name="Fu Z."/>
        </authorList>
    </citation>
    <scope>NUCLEOTIDE SEQUENCE [LARGE SCALE GENOMIC DNA]</scope>
    <source>
        <strain evidence="2">G4</strain>
        <tissue evidence="2">Muscle</tissue>
    </source>
</reference>
<dbReference type="PANTHER" id="PTHR28642">
    <property type="entry name" value="MEIOSIS 1 ARREST PROTEIN"/>
    <property type="match status" value="1"/>
</dbReference>
<feature type="region of interest" description="Disordered" evidence="1">
    <location>
        <begin position="1"/>
        <end position="25"/>
    </location>
</feature>
<protein>
    <recommendedName>
        <fullName evidence="4">Meiosis 1 arrest protein</fullName>
    </recommendedName>
</protein>
<dbReference type="PANTHER" id="PTHR28642:SF1">
    <property type="entry name" value="MEIOSIS 1 ARREST PROTEIN"/>
    <property type="match status" value="1"/>
</dbReference>